<dbReference type="GO" id="GO:0046872">
    <property type="term" value="F:metal ion binding"/>
    <property type="evidence" value="ECO:0007669"/>
    <property type="project" value="UniProtKB-KW"/>
</dbReference>
<dbReference type="PANTHER" id="PTHR43779:SF3">
    <property type="entry name" value="(3R)-3-[(CARBOXYMETHYL)AMINO]FATTY ACID OXYGENASE_DECARBOXYLASE"/>
    <property type="match status" value="1"/>
</dbReference>
<evidence type="ECO:0000313" key="8">
    <source>
        <dbReference type="Proteomes" id="UP000197528"/>
    </source>
</evidence>
<proteinExistence type="inferred from homology"/>
<evidence type="ECO:0000313" key="7">
    <source>
        <dbReference type="EMBL" id="OWS70986.1"/>
    </source>
</evidence>
<keyword evidence="5" id="KW-0408">Iron</keyword>
<protein>
    <recommendedName>
        <fullName evidence="6">TauD/TfdA-like domain-containing protein</fullName>
    </recommendedName>
</protein>
<dbReference type="SUPFAM" id="SSF51197">
    <property type="entry name" value="Clavaminate synthase-like"/>
    <property type="match status" value="1"/>
</dbReference>
<dbReference type="InterPro" id="IPR042098">
    <property type="entry name" value="TauD-like_sf"/>
</dbReference>
<evidence type="ECO:0000256" key="4">
    <source>
        <dbReference type="ARBA" id="ARBA00023002"/>
    </source>
</evidence>
<dbReference type="EMBL" id="NGUP01000001">
    <property type="protein sequence ID" value="OWS70986.1"/>
    <property type="molecule type" value="Genomic_DNA"/>
</dbReference>
<dbReference type="GO" id="GO:0016706">
    <property type="term" value="F:2-oxoglutarate-dependent dioxygenase activity"/>
    <property type="evidence" value="ECO:0007669"/>
    <property type="project" value="UniProtKB-ARBA"/>
</dbReference>
<dbReference type="AlphaFoldDB" id="A0A254Q0D2"/>
<keyword evidence="8" id="KW-1185">Reference proteome</keyword>
<dbReference type="InterPro" id="IPR003819">
    <property type="entry name" value="TauD/TfdA-like"/>
</dbReference>
<keyword evidence="3" id="KW-0223">Dioxygenase</keyword>
<dbReference type="Gene3D" id="3.60.130.10">
    <property type="entry name" value="Clavaminate synthase-like"/>
    <property type="match status" value="1"/>
</dbReference>
<keyword evidence="4" id="KW-0560">Oxidoreductase</keyword>
<evidence type="ECO:0000256" key="2">
    <source>
        <dbReference type="ARBA" id="ARBA00022723"/>
    </source>
</evidence>
<comment type="caution">
    <text evidence="7">The sequence shown here is derived from an EMBL/GenBank/DDBJ whole genome shotgun (WGS) entry which is preliminary data.</text>
</comment>
<evidence type="ECO:0000259" key="6">
    <source>
        <dbReference type="Pfam" id="PF02668"/>
    </source>
</evidence>
<keyword evidence="2" id="KW-0479">Metal-binding</keyword>
<evidence type="ECO:0000256" key="5">
    <source>
        <dbReference type="ARBA" id="ARBA00023004"/>
    </source>
</evidence>
<organism evidence="7 8">
    <name type="scientific">Polynucleobacter campilacus</name>
    <dbReference type="NCBI Taxonomy" id="1743163"/>
    <lineage>
        <taxon>Bacteria</taxon>
        <taxon>Pseudomonadati</taxon>
        <taxon>Pseudomonadota</taxon>
        <taxon>Betaproteobacteria</taxon>
        <taxon>Burkholderiales</taxon>
        <taxon>Burkholderiaceae</taxon>
        <taxon>Polynucleobacter</taxon>
    </lineage>
</organism>
<dbReference type="Pfam" id="PF02668">
    <property type="entry name" value="TauD"/>
    <property type="match status" value="1"/>
</dbReference>
<reference evidence="7 8" key="1">
    <citation type="submission" date="2017-05" db="EMBL/GenBank/DDBJ databases">
        <title>Genome of Polynucleobacter sp. MWH-Feld-100.</title>
        <authorList>
            <person name="Hahn M.W."/>
        </authorList>
    </citation>
    <scope>NUCLEOTIDE SEQUENCE [LARGE SCALE GENOMIC DNA]</scope>
    <source>
        <strain evidence="7 8">MWH-Feld-100</strain>
    </source>
</reference>
<sequence>MMTITFKKLHPTFMAEVSPINLRELSDEASLEELRKGMTEYGVLVFKGQEFSLQDQLDFAQRLDGELHSKTSNSAVSKNRFGNDALTDISNVTQDGDIMAADDRRRMNNISNRIWHTDASFVDPAGRYSMLFARNIPPVRADTEFADMRAAYDALDEQTKETIANLHVRHSIVYSRHTMGFDFAEEEKAKLPGATQPLVKMIPGSARKGLYLASHADHVVEWPVPEGRLLLKELMEHATQPQFVHYHEWTLGDLVIWDNRTTMHRARPFDDKLYKRELTRVTTLDIAHV</sequence>
<dbReference type="InterPro" id="IPR051178">
    <property type="entry name" value="TfdA_dioxygenase"/>
</dbReference>
<comment type="similarity">
    <text evidence="1">Belongs to the TfdA dioxygenase family.</text>
</comment>
<dbReference type="OrthoDB" id="581608at2"/>
<evidence type="ECO:0000256" key="1">
    <source>
        <dbReference type="ARBA" id="ARBA00005896"/>
    </source>
</evidence>
<evidence type="ECO:0000256" key="3">
    <source>
        <dbReference type="ARBA" id="ARBA00022964"/>
    </source>
</evidence>
<dbReference type="PANTHER" id="PTHR43779">
    <property type="entry name" value="DIOXYGENASE RV0097-RELATED"/>
    <property type="match status" value="1"/>
</dbReference>
<accession>A0A254Q0D2</accession>
<dbReference type="RefSeq" id="WP_088524691.1">
    <property type="nucleotide sequence ID" value="NZ_NGUP01000001.1"/>
</dbReference>
<feature type="domain" description="TauD/TfdA-like" evidence="6">
    <location>
        <begin position="6"/>
        <end position="282"/>
    </location>
</feature>
<dbReference type="Proteomes" id="UP000197528">
    <property type="component" value="Unassembled WGS sequence"/>
</dbReference>
<gene>
    <name evidence="7" type="ORF">CBI31_01740</name>
</gene>
<name>A0A254Q0D2_9BURK</name>